<keyword evidence="7 10" id="KW-0812">Transmembrane</keyword>
<organism evidence="11 12">
    <name type="scientific">Sphingobium jiangsuense</name>
    <dbReference type="NCBI Taxonomy" id="870476"/>
    <lineage>
        <taxon>Bacteria</taxon>
        <taxon>Pseudomonadati</taxon>
        <taxon>Pseudomonadota</taxon>
        <taxon>Alphaproteobacteria</taxon>
        <taxon>Sphingomonadales</taxon>
        <taxon>Sphingomonadaceae</taxon>
        <taxon>Sphingobium</taxon>
    </lineage>
</organism>
<dbReference type="InterPro" id="IPR012902">
    <property type="entry name" value="N_methyl_site"/>
</dbReference>
<dbReference type="InterPro" id="IPR051621">
    <property type="entry name" value="T2SS_protein_J"/>
</dbReference>
<evidence type="ECO:0000313" key="12">
    <source>
        <dbReference type="Proteomes" id="UP000571950"/>
    </source>
</evidence>
<keyword evidence="6" id="KW-0997">Cell inner membrane</keyword>
<dbReference type="PANTHER" id="PTHR39583">
    <property type="entry name" value="TYPE II SECRETION SYSTEM PROTEIN J-RELATED"/>
    <property type="match status" value="1"/>
</dbReference>
<proteinExistence type="inferred from homology"/>
<keyword evidence="4" id="KW-1003">Cell membrane</keyword>
<evidence type="ECO:0000256" key="10">
    <source>
        <dbReference type="SAM" id="Phobius"/>
    </source>
</evidence>
<sequence>MSRPAQQGFEPLERSAQQGFESLRRSAQQGFTCSERSAQQGFTCSGRSAQQGFTLIELLVALSIFAMLAAAGVLLLGNAVSAQGAVKRHLDGQGDMTRVVALIDQDMAQALPRISRTESGLLAPAFFSRPPSDEAPFLHFVRGGWSNPDDAPRASVQKVEYWLRGGRLERRGYPMVDGAVGDEPALLLDDVRALSVAFREPGGEWIDLWQRDRPLAMPVAMRMVVTRAGQPPLTLLFRIGGGREEAYNGQKEAGDE</sequence>
<comment type="caution">
    <text evidence="11">The sequence shown here is derived from an EMBL/GenBank/DDBJ whole genome shotgun (WGS) entry which is preliminary data.</text>
</comment>
<comment type="similarity">
    <text evidence="2">Belongs to the GSP J family.</text>
</comment>
<protein>
    <recommendedName>
        <fullName evidence="3">Type II secretion system protein J</fullName>
    </recommendedName>
</protein>
<evidence type="ECO:0000256" key="3">
    <source>
        <dbReference type="ARBA" id="ARBA00021539"/>
    </source>
</evidence>
<evidence type="ECO:0000256" key="9">
    <source>
        <dbReference type="ARBA" id="ARBA00023136"/>
    </source>
</evidence>
<accession>A0A7W6FR81</accession>
<dbReference type="RefSeq" id="WP_188073164.1">
    <property type="nucleotide sequence ID" value="NZ_BSPS01000046.1"/>
</dbReference>
<keyword evidence="8 10" id="KW-1133">Transmembrane helix</keyword>
<keyword evidence="5" id="KW-0488">Methylation</keyword>
<keyword evidence="12" id="KW-1185">Reference proteome</keyword>
<evidence type="ECO:0000256" key="6">
    <source>
        <dbReference type="ARBA" id="ARBA00022519"/>
    </source>
</evidence>
<dbReference type="Proteomes" id="UP000571950">
    <property type="component" value="Unassembled WGS sequence"/>
</dbReference>
<dbReference type="Pfam" id="PF07963">
    <property type="entry name" value="N_methyl"/>
    <property type="match status" value="1"/>
</dbReference>
<gene>
    <name evidence="11" type="ORF">GGR43_003436</name>
</gene>
<evidence type="ECO:0000313" key="11">
    <source>
        <dbReference type="EMBL" id="MBB3927703.1"/>
    </source>
</evidence>
<dbReference type="SUPFAM" id="SSF54523">
    <property type="entry name" value="Pili subunits"/>
    <property type="match status" value="1"/>
</dbReference>
<dbReference type="Pfam" id="PF11612">
    <property type="entry name" value="T2SSJ"/>
    <property type="match status" value="1"/>
</dbReference>
<dbReference type="Gene3D" id="3.10.610.10">
    <property type="entry name" value="GSPII I/J protein-like"/>
    <property type="match status" value="1"/>
</dbReference>
<evidence type="ECO:0000256" key="2">
    <source>
        <dbReference type="ARBA" id="ARBA00011084"/>
    </source>
</evidence>
<dbReference type="GO" id="GO:0015628">
    <property type="term" value="P:protein secretion by the type II secretion system"/>
    <property type="evidence" value="ECO:0007669"/>
    <property type="project" value="InterPro"/>
</dbReference>
<evidence type="ECO:0000256" key="7">
    <source>
        <dbReference type="ARBA" id="ARBA00022692"/>
    </source>
</evidence>
<dbReference type="GO" id="GO:0005886">
    <property type="term" value="C:plasma membrane"/>
    <property type="evidence" value="ECO:0007669"/>
    <property type="project" value="UniProtKB-SubCell"/>
</dbReference>
<dbReference type="InterPro" id="IPR010055">
    <property type="entry name" value="T2SS_protein-GspJ"/>
</dbReference>
<evidence type="ECO:0000256" key="8">
    <source>
        <dbReference type="ARBA" id="ARBA00022989"/>
    </source>
</evidence>
<dbReference type="PROSITE" id="PS00409">
    <property type="entry name" value="PROKAR_NTER_METHYL"/>
    <property type="match status" value="1"/>
</dbReference>
<dbReference type="EMBL" id="JACIDT010000014">
    <property type="protein sequence ID" value="MBB3927703.1"/>
    <property type="molecule type" value="Genomic_DNA"/>
</dbReference>
<evidence type="ECO:0000256" key="4">
    <source>
        <dbReference type="ARBA" id="ARBA00022475"/>
    </source>
</evidence>
<comment type="subcellular location">
    <subcellularLocation>
        <location evidence="1">Cell inner membrane</location>
        <topology evidence="1">Single-pass membrane protein</topology>
    </subcellularLocation>
</comment>
<evidence type="ECO:0000256" key="1">
    <source>
        <dbReference type="ARBA" id="ARBA00004377"/>
    </source>
</evidence>
<name>A0A7W6FR81_9SPHN</name>
<feature type="transmembrane region" description="Helical" evidence="10">
    <location>
        <begin position="55"/>
        <end position="77"/>
    </location>
</feature>
<keyword evidence="9 10" id="KW-0472">Membrane</keyword>
<dbReference type="NCBIfam" id="TIGR02532">
    <property type="entry name" value="IV_pilin_GFxxxE"/>
    <property type="match status" value="1"/>
</dbReference>
<dbReference type="NCBIfam" id="TIGR01711">
    <property type="entry name" value="gspJ"/>
    <property type="match status" value="1"/>
</dbReference>
<reference evidence="11 12" key="1">
    <citation type="submission" date="2020-08" db="EMBL/GenBank/DDBJ databases">
        <title>Genomic Encyclopedia of Type Strains, Phase IV (KMG-IV): sequencing the most valuable type-strain genomes for metagenomic binning, comparative biology and taxonomic classification.</title>
        <authorList>
            <person name="Goeker M."/>
        </authorList>
    </citation>
    <scope>NUCLEOTIDE SEQUENCE [LARGE SCALE GENOMIC DNA]</scope>
    <source>
        <strain evidence="11 12">DSM 26189</strain>
    </source>
</reference>
<dbReference type="InterPro" id="IPR045584">
    <property type="entry name" value="Pilin-like"/>
</dbReference>
<dbReference type="AlphaFoldDB" id="A0A7W6FR81"/>
<dbReference type="PANTHER" id="PTHR39583:SF2">
    <property type="entry name" value="TYPE II SECRETION SYSTEM PROTEIN J"/>
    <property type="match status" value="1"/>
</dbReference>
<evidence type="ECO:0000256" key="5">
    <source>
        <dbReference type="ARBA" id="ARBA00022481"/>
    </source>
</evidence>
<dbReference type="GO" id="GO:0015627">
    <property type="term" value="C:type II protein secretion system complex"/>
    <property type="evidence" value="ECO:0007669"/>
    <property type="project" value="InterPro"/>
</dbReference>